<gene>
    <name evidence="3" type="primary">LOC104711277</name>
</gene>
<name>A0ABM0TGY1_CAMSA</name>
<feature type="region of interest" description="Disordered" evidence="1">
    <location>
        <begin position="1"/>
        <end position="25"/>
    </location>
</feature>
<proteinExistence type="predicted"/>
<dbReference type="GeneID" id="104711277"/>
<evidence type="ECO:0000313" key="2">
    <source>
        <dbReference type="Proteomes" id="UP000694864"/>
    </source>
</evidence>
<sequence length="152" mass="17574">MEVGQANLEPKTSSDPLVDESSRGSCLPGFGATTVKSSWWQRVHSNHLQEPRWWVRAFLKIREWSEIVAGPRWKTFMRRFNRDRPRGRKWDDTANFRYDPLSYTLSFEDEYKDDDDDEAGFGGVRSFSMRYASVPVDSSKATDDISVVDAVK</sequence>
<reference evidence="2" key="1">
    <citation type="journal article" date="2014" name="Nat. Commun.">
        <title>The emerging biofuel crop Camelina sativa retains a highly undifferentiated hexaploid genome structure.</title>
        <authorList>
            <person name="Kagale S."/>
            <person name="Koh C."/>
            <person name="Nixon J."/>
            <person name="Bollina V."/>
            <person name="Clarke W.E."/>
            <person name="Tuteja R."/>
            <person name="Spillane C."/>
            <person name="Robinson S.J."/>
            <person name="Links M.G."/>
            <person name="Clarke C."/>
            <person name="Higgins E.E."/>
            <person name="Huebert T."/>
            <person name="Sharpe A.G."/>
            <person name="Parkin I.A."/>
        </authorList>
    </citation>
    <scope>NUCLEOTIDE SEQUENCE [LARGE SCALE GENOMIC DNA]</scope>
    <source>
        <strain evidence="2">cv. DH55</strain>
    </source>
</reference>
<keyword evidence="2" id="KW-1185">Reference proteome</keyword>
<organism evidence="2 3">
    <name type="scientific">Camelina sativa</name>
    <name type="common">False flax</name>
    <name type="synonym">Myagrum sativum</name>
    <dbReference type="NCBI Taxonomy" id="90675"/>
    <lineage>
        <taxon>Eukaryota</taxon>
        <taxon>Viridiplantae</taxon>
        <taxon>Streptophyta</taxon>
        <taxon>Embryophyta</taxon>
        <taxon>Tracheophyta</taxon>
        <taxon>Spermatophyta</taxon>
        <taxon>Magnoliopsida</taxon>
        <taxon>eudicotyledons</taxon>
        <taxon>Gunneridae</taxon>
        <taxon>Pentapetalae</taxon>
        <taxon>rosids</taxon>
        <taxon>malvids</taxon>
        <taxon>Brassicales</taxon>
        <taxon>Brassicaceae</taxon>
        <taxon>Camelineae</taxon>
        <taxon>Camelina</taxon>
    </lineage>
</organism>
<dbReference type="RefSeq" id="XP_010426272.1">
    <property type="nucleotide sequence ID" value="XM_010427970.1"/>
</dbReference>
<evidence type="ECO:0000313" key="3">
    <source>
        <dbReference type="RefSeq" id="XP_010426272.1"/>
    </source>
</evidence>
<evidence type="ECO:0000256" key="1">
    <source>
        <dbReference type="SAM" id="MobiDB-lite"/>
    </source>
</evidence>
<reference evidence="3" key="2">
    <citation type="submission" date="2025-08" db="UniProtKB">
        <authorList>
            <consortium name="RefSeq"/>
        </authorList>
    </citation>
    <scope>IDENTIFICATION</scope>
    <source>
        <tissue evidence="3">Leaf</tissue>
    </source>
</reference>
<dbReference type="Proteomes" id="UP000694864">
    <property type="component" value="Chromosome 9"/>
</dbReference>
<protein>
    <submittedName>
        <fullName evidence="3">Uncharacterized protein LOC104711277</fullName>
    </submittedName>
</protein>
<dbReference type="PANTHER" id="PTHR47076">
    <property type="entry name" value="NHL DOMAIN PROTEIN"/>
    <property type="match status" value="1"/>
</dbReference>
<dbReference type="PANTHER" id="PTHR47076:SF11">
    <property type="entry name" value="BNAA06G16930D PROTEIN"/>
    <property type="match status" value="1"/>
</dbReference>
<accession>A0ABM0TGY1</accession>